<keyword evidence="1" id="KW-0812">Transmembrane</keyword>
<feature type="transmembrane region" description="Helical" evidence="1">
    <location>
        <begin position="113"/>
        <end position="133"/>
    </location>
</feature>
<sequence>MTATATTVLSAPRTSVRPLVRGGLVATVLASIATTVVAAAGNGAGISLDVSGEAIPLFGFGQMTALFSLVGVGLAVVLARRARTPRRTFVLTTVVLTALSLIPDVLADAAWDTRVLLMATHLVAAAIVVPALASRLPE</sequence>
<dbReference type="EMBL" id="BAAAHE010000029">
    <property type="protein sequence ID" value="GAA0627436.1"/>
    <property type="molecule type" value="Genomic_DNA"/>
</dbReference>
<dbReference type="Proteomes" id="UP001500957">
    <property type="component" value="Unassembled WGS sequence"/>
</dbReference>
<reference evidence="2 3" key="1">
    <citation type="journal article" date="2019" name="Int. J. Syst. Evol. Microbiol.">
        <title>The Global Catalogue of Microorganisms (GCM) 10K type strain sequencing project: providing services to taxonomists for standard genome sequencing and annotation.</title>
        <authorList>
            <consortium name="The Broad Institute Genomics Platform"/>
            <consortium name="The Broad Institute Genome Sequencing Center for Infectious Disease"/>
            <person name="Wu L."/>
            <person name="Ma J."/>
        </authorList>
    </citation>
    <scope>NUCLEOTIDE SEQUENCE [LARGE SCALE GENOMIC DNA]</scope>
    <source>
        <strain evidence="2 3">JCM 10671</strain>
    </source>
</reference>
<organism evidence="2 3">
    <name type="scientific">Sporichthya brevicatena</name>
    <dbReference type="NCBI Taxonomy" id="171442"/>
    <lineage>
        <taxon>Bacteria</taxon>
        <taxon>Bacillati</taxon>
        <taxon>Actinomycetota</taxon>
        <taxon>Actinomycetes</taxon>
        <taxon>Sporichthyales</taxon>
        <taxon>Sporichthyaceae</taxon>
        <taxon>Sporichthya</taxon>
    </lineage>
</organism>
<dbReference type="RefSeq" id="WP_344606858.1">
    <property type="nucleotide sequence ID" value="NZ_BAAAHE010000029.1"/>
</dbReference>
<evidence type="ECO:0000313" key="3">
    <source>
        <dbReference type="Proteomes" id="UP001500957"/>
    </source>
</evidence>
<gene>
    <name evidence="2" type="ORF">GCM10009547_33730</name>
</gene>
<proteinExistence type="predicted"/>
<name>A0ABN1H2Z5_9ACTN</name>
<feature type="transmembrane region" description="Helical" evidence="1">
    <location>
        <begin position="54"/>
        <end position="77"/>
    </location>
</feature>
<accession>A0ABN1H2Z5</accession>
<protein>
    <recommendedName>
        <fullName evidence="4">Cell envelope biogenesis protein OmpA</fullName>
    </recommendedName>
</protein>
<evidence type="ECO:0000256" key="1">
    <source>
        <dbReference type="SAM" id="Phobius"/>
    </source>
</evidence>
<feature type="transmembrane region" description="Helical" evidence="1">
    <location>
        <begin position="23"/>
        <end position="48"/>
    </location>
</feature>
<dbReference type="Pfam" id="PF19545">
    <property type="entry name" value="DUF6069"/>
    <property type="match status" value="1"/>
</dbReference>
<keyword evidence="1" id="KW-1133">Transmembrane helix</keyword>
<evidence type="ECO:0008006" key="4">
    <source>
        <dbReference type="Google" id="ProtNLM"/>
    </source>
</evidence>
<keyword evidence="3" id="KW-1185">Reference proteome</keyword>
<feature type="transmembrane region" description="Helical" evidence="1">
    <location>
        <begin position="89"/>
        <end position="107"/>
    </location>
</feature>
<dbReference type="InterPro" id="IPR045713">
    <property type="entry name" value="DUF6069"/>
</dbReference>
<comment type="caution">
    <text evidence="2">The sequence shown here is derived from an EMBL/GenBank/DDBJ whole genome shotgun (WGS) entry which is preliminary data.</text>
</comment>
<keyword evidence="1" id="KW-0472">Membrane</keyword>
<evidence type="ECO:0000313" key="2">
    <source>
        <dbReference type="EMBL" id="GAA0627436.1"/>
    </source>
</evidence>